<dbReference type="OrthoDB" id="9043395at2759"/>
<feature type="transmembrane region" description="Helical" evidence="7">
    <location>
        <begin position="410"/>
        <end position="435"/>
    </location>
</feature>
<dbReference type="SMART" id="SM00409">
    <property type="entry name" value="IG"/>
    <property type="match status" value="3"/>
</dbReference>
<name>A0A974E211_XENLA</name>
<feature type="domain" description="Ig-like" evidence="9">
    <location>
        <begin position="216"/>
        <end position="306"/>
    </location>
</feature>
<dbReference type="PROSITE" id="PS50835">
    <property type="entry name" value="IG_LIKE"/>
    <property type="match status" value="4"/>
</dbReference>
<dbReference type="Pfam" id="PF07679">
    <property type="entry name" value="I-set"/>
    <property type="match status" value="1"/>
</dbReference>
<dbReference type="OMA" id="QCWAEMS"/>
<evidence type="ECO:0000256" key="1">
    <source>
        <dbReference type="ARBA" id="ARBA00004479"/>
    </source>
</evidence>
<keyword evidence="4" id="KW-0325">Glycoprotein</keyword>
<dbReference type="GO" id="GO:0005886">
    <property type="term" value="C:plasma membrane"/>
    <property type="evidence" value="ECO:0007669"/>
    <property type="project" value="TreeGrafter"/>
</dbReference>
<dbReference type="SMART" id="SM00408">
    <property type="entry name" value="IGc2"/>
    <property type="match status" value="3"/>
</dbReference>
<feature type="signal peptide" evidence="8">
    <location>
        <begin position="1"/>
        <end position="22"/>
    </location>
</feature>
<dbReference type="GO" id="GO:0050839">
    <property type="term" value="F:cell adhesion molecule binding"/>
    <property type="evidence" value="ECO:0007669"/>
    <property type="project" value="TreeGrafter"/>
</dbReference>
<dbReference type="InterPro" id="IPR013783">
    <property type="entry name" value="Ig-like_fold"/>
</dbReference>
<dbReference type="GO" id="GO:0098609">
    <property type="term" value="P:cell-cell adhesion"/>
    <property type="evidence" value="ECO:0007669"/>
    <property type="project" value="TreeGrafter"/>
</dbReference>
<feature type="domain" description="Ig-like" evidence="9">
    <location>
        <begin position="48"/>
        <end position="111"/>
    </location>
</feature>
<dbReference type="CDD" id="cd00096">
    <property type="entry name" value="Ig"/>
    <property type="match status" value="1"/>
</dbReference>
<dbReference type="SUPFAM" id="SSF48726">
    <property type="entry name" value="Immunoglobulin"/>
    <property type="match status" value="4"/>
</dbReference>
<dbReference type="PANTHER" id="PTHR11640:SF157">
    <property type="entry name" value="V-SET AND IMMUNOGLOBULIN DOMAIN-CONTAINING PROTEIN 10"/>
    <property type="match status" value="1"/>
</dbReference>
<dbReference type="InterPro" id="IPR007110">
    <property type="entry name" value="Ig-like_dom"/>
</dbReference>
<evidence type="ECO:0000256" key="7">
    <source>
        <dbReference type="SAM" id="Phobius"/>
    </source>
</evidence>
<dbReference type="Gene3D" id="2.60.40.10">
    <property type="entry name" value="Immunoglobulins"/>
    <property type="match status" value="4"/>
</dbReference>
<organism evidence="10 11">
    <name type="scientific">Xenopus laevis</name>
    <name type="common">African clawed frog</name>
    <dbReference type="NCBI Taxonomy" id="8355"/>
    <lineage>
        <taxon>Eukaryota</taxon>
        <taxon>Metazoa</taxon>
        <taxon>Chordata</taxon>
        <taxon>Craniata</taxon>
        <taxon>Vertebrata</taxon>
        <taxon>Euteleostomi</taxon>
        <taxon>Amphibia</taxon>
        <taxon>Batrachia</taxon>
        <taxon>Anura</taxon>
        <taxon>Pipoidea</taxon>
        <taxon>Pipidae</taxon>
        <taxon>Xenopodinae</taxon>
        <taxon>Xenopus</taxon>
        <taxon>Xenopus</taxon>
    </lineage>
</organism>
<feature type="domain" description="Ig-like" evidence="9">
    <location>
        <begin position="123"/>
        <end position="212"/>
    </location>
</feature>
<keyword evidence="2 7" id="KW-0472">Membrane</keyword>
<keyword evidence="7" id="KW-1133">Transmembrane helix</keyword>
<dbReference type="InterPro" id="IPR013151">
    <property type="entry name" value="Immunoglobulin_dom"/>
</dbReference>
<dbReference type="InterPro" id="IPR003598">
    <property type="entry name" value="Ig_sub2"/>
</dbReference>
<dbReference type="PANTHER" id="PTHR11640">
    <property type="entry name" value="NEPHRIN"/>
    <property type="match status" value="1"/>
</dbReference>
<feature type="region of interest" description="Disordered" evidence="6">
    <location>
        <begin position="501"/>
        <end position="527"/>
    </location>
</feature>
<dbReference type="GO" id="GO:0005911">
    <property type="term" value="C:cell-cell junction"/>
    <property type="evidence" value="ECO:0007669"/>
    <property type="project" value="TreeGrafter"/>
</dbReference>
<dbReference type="InterPro" id="IPR003599">
    <property type="entry name" value="Ig_sub"/>
</dbReference>
<keyword evidence="3" id="KW-1015">Disulfide bond</keyword>
<evidence type="ECO:0000256" key="8">
    <source>
        <dbReference type="SAM" id="SignalP"/>
    </source>
</evidence>
<dbReference type="Pfam" id="PF00047">
    <property type="entry name" value="ig"/>
    <property type="match status" value="1"/>
</dbReference>
<evidence type="ECO:0000256" key="5">
    <source>
        <dbReference type="ARBA" id="ARBA00023319"/>
    </source>
</evidence>
<feature type="compositionally biased region" description="Acidic residues" evidence="6">
    <location>
        <begin position="514"/>
        <end position="527"/>
    </location>
</feature>
<evidence type="ECO:0000313" key="10">
    <source>
        <dbReference type="EMBL" id="OCU02134.1"/>
    </source>
</evidence>
<evidence type="ECO:0000256" key="4">
    <source>
        <dbReference type="ARBA" id="ARBA00023180"/>
    </source>
</evidence>
<dbReference type="AlphaFoldDB" id="A0A974E211"/>
<evidence type="ECO:0000256" key="2">
    <source>
        <dbReference type="ARBA" id="ARBA00023136"/>
    </source>
</evidence>
<keyword evidence="5" id="KW-0393">Immunoglobulin domain</keyword>
<evidence type="ECO:0000256" key="3">
    <source>
        <dbReference type="ARBA" id="ARBA00023157"/>
    </source>
</evidence>
<sequence>MWTRRWIQFLVLCLHLWVTVEGYLGVFRGDVNETITLSCNNVTELTAWFKDNNSGVVLACDGDNSSDGRFSRINGSSLVITMLQIQDEGNYSCSKCSEDKSSQAYIQLKVSSGPYNVLADISPTRTLPNGTIYTSVGSNLSFGCSSNSYPAPDLEIVLQRTDANPEPFPSIKGDNSLQFNLINVASNYQGNYTCSAVNPLSGRKLNSTRQLLVYRPPITPIKCYANNSLGFSKMLLSCSWPGGYPDPLLQWEQDGKIIANESFAANTKDTLVTYLNSSSLRVRQQFQCSGKHLSTKENNMKTCQIQIDLPLLESQPMRTCFTGENVTLSCSVSGAVPSATITWLRNISDPESDIQPGKKYLISQKDSLSYLTILNCSHEEDEGYYTCKAENVLGIKEINVWLTVNKPHNIVGLVTALLLLFLLVVAIITGTVLYCDPQIYLKANPFRSGATDVLVLVDSEDEENEEVFDTAESVQYTDIVPNVPPPAANGHLSKHEVMFHRPPESTSSDLFSEVSDDTGEENQNEEI</sequence>
<feature type="domain" description="Ig-like" evidence="9">
    <location>
        <begin position="310"/>
        <end position="399"/>
    </location>
</feature>
<feature type="chain" id="PRO_5037063952" description="Ig-like domain-containing protein" evidence="8">
    <location>
        <begin position="23"/>
        <end position="527"/>
    </location>
</feature>
<keyword evidence="7" id="KW-0812">Transmembrane</keyword>
<dbReference type="InterPro" id="IPR051275">
    <property type="entry name" value="Cell_adhesion_signaling"/>
</dbReference>
<evidence type="ECO:0000256" key="6">
    <source>
        <dbReference type="SAM" id="MobiDB-lite"/>
    </source>
</evidence>
<dbReference type="InterPro" id="IPR036179">
    <property type="entry name" value="Ig-like_dom_sf"/>
</dbReference>
<accession>A0A974E211</accession>
<dbReference type="Pfam" id="PF08205">
    <property type="entry name" value="C2-set_2"/>
    <property type="match status" value="1"/>
</dbReference>
<dbReference type="GO" id="GO:0007416">
    <property type="term" value="P:synapse assembly"/>
    <property type="evidence" value="ECO:0007669"/>
    <property type="project" value="TreeGrafter"/>
</dbReference>
<dbReference type="Proteomes" id="UP000694892">
    <property type="component" value="Chromosome 1L"/>
</dbReference>
<evidence type="ECO:0000313" key="11">
    <source>
        <dbReference type="Proteomes" id="UP000694892"/>
    </source>
</evidence>
<proteinExistence type="predicted"/>
<evidence type="ECO:0000259" key="9">
    <source>
        <dbReference type="PROSITE" id="PS50835"/>
    </source>
</evidence>
<dbReference type="EMBL" id="CM004466">
    <property type="protein sequence ID" value="OCU02134.1"/>
    <property type="molecule type" value="Genomic_DNA"/>
</dbReference>
<dbReference type="InterPro" id="IPR013162">
    <property type="entry name" value="CD80_C2-set"/>
</dbReference>
<protein>
    <recommendedName>
        <fullName evidence="9">Ig-like domain-containing protein</fullName>
    </recommendedName>
</protein>
<gene>
    <name evidence="10" type="ORF">XELAEV_18007895mg</name>
</gene>
<reference evidence="11" key="1">
    <citation type="journal article" date="2016" name="Nature">
        <title>Genome evolution in the allotetraploid frog Xenopus laevis.</title>
        <authorList>
            <person name="Session A.M."/>
            <person name="Uno Y."/>
            <person name="Kwon T."/>
            <person name="Chapman J.A."/>
            <person name="Toyoda A."/>
            <person name="Takahashi S."/>
            <person name="Fukui A."/>
            <person name="Hikosaka A."/>
            <person name="Suzuki A."/>
            <person name="Kondo M."/>
            <person name="van Heeringen S.J."/>
            <person name="Quigley I."/>
            <person name="Heinz S."/>
            <person name="Ogino H."/>
            <person name="Ochi H."/>
            <person name="Hellsten U."/>
            <person name="Lyons J.B."/>
            <person name="Simakov O."/>
            <person name="Putnam N."/>
            <person name="Stites J."/>
            <person name="Kuroki Y."/>
            <person name="Tanaka T."/>
            <person name="Michiue T."/>
            <person name="Watanabe M."/>
            <person name="Bogdanovic O."/>
            <person name="Lister R."/>
            <person name="Georgiou G."/>
            <person name="Paranjpe S.S."/>
            <person name="van Kruijsbergen I."/>
            <person name="Shu S."/>
            <person name="Carlson J."/>
            <person name="Kinoshita T."/>
            <person name="Ohta Y."/>
            <person name="Mawaribuchi S."/>
            <person name="Jenkins J."/>
            <person name="Grimwood J."/>
            <person name="Schmutz J."/>
            <person name="Mitros T."/>
            <person name="Mozaffari S.V."/>
            <person name="Suzuki Y."/>
            <person name="Haramoto Y."/>
            <person name="Yamamoto T.S."/>
            <person name="Takagi C."/>
            <person name="Heald R."/>
            <person name="Miller K."/>
            <person name="Haudenschild C."/>
            <person name="Kitzman J."/>
            <person name="Nakayama T."/>
            <person name="Izutsu Y."/>
            <person name="Robert J."/>
            <person name="Fortriede J."/>
            <person name="Burns K."/>
            <person name="Lotay V."/>
            <person name="Karimi K."/>
            <person name="Yasuoka Y."/>
            <person name="Dichmann D.S."/>
            <person name="Flajnik M.F."/>
            <person name="Houston D.W."/>
            <person name="Shendure J."/>
            <person name="DuPasquier L."/>
            <person name="Vize P.D."/>
            <person name="Zorn A.M."/>
            <person name="Ito M."/>
            <person name="Marcotte E.M."/>
            <person name="Wallingford J.B."/>
            <person name="Ito Y."/>
            <person name="Asashima M."/>
            <person name="Ueno N."/>
            <person name="Matsuda Y."/>
            <person name="Veenstra G.J."/>
            <person name="Fujiyama A."/>
            <person name="Harland R.M."/>
            <person name="Taira M."/>
            <person name="Rokhsar D.S."/>
        </authorList>
    </citation>
    <scope>NUCLEOTIDE SEQUENCE [LARGE SCALE GENOMIC DNA]</scope>
    <source>
        <strain evidence="11">J</strain>
    </source>
</reference>
<keyword evidence="8" id="KW-0732">Signal</keyword>
<comment type="subcellular location">
    <subcellularLocation>
        <location evidence="1">Membrane</location>
        <topology evidence="1">Single-pass type I membrane protein</topology>
    </subcellularLocation>
</comment>
<dbReference type="InterPro" id="IPR013098">
    <property type="entry name" value="Ig_I-set"/>
</dbReference>